<dbReference type="PANTHER" id="PTHR10083:SF375">
    <property type="entry name" value="BPTI_KUNITZ INHIBITOR DOMAIN-CONTAINING PROTEIN"/>
    <property type="match status" value="1"/>
</dbReference>
<name>A0A8C5MQ53_9ANUR</name>
<dbReference type="Proteomes" id="UP000694569">
    <property type="component" value="Unplaced"/>
</dbReference>
<reference evidence="3" key="2">
    <citation type="submission" date="2025-09" db="UniProtKB">
        <authorList>
            <consortium name="Ensembl"/>
        </authorList>
    </citation>
    <scope>IDENTIFICATION</scope>
</reference>
<dbReference type="Ensembl" id="ENSLLET00000017939.1">
    <property type="protein sequence ID" value="ENSLLEP00000017282.1"/>
    <property type="gene ID" value="ENSLLEG00000011000.1"/>
</dbReference>
<feature type="domain" description="BPTI/Kunitz inhibitor" evidence="2">
    <location>
        <begin position="6"/>
        <end position="56"/>
    </location>
</feature>
<keyword evidence="1" id="KW-1015">Disulfide bond</keyword>
<dbReference type="FunFam" id="4.10.410.10:FF:000017">
    <property type="entry name" value="papilin isoform X2"/>
    <property type="match status" value="1"/>
</dbReference>
<dbReference type="PRINTS" id="PR00759">
    <property type="entry name" value="BASICPTASE"/>
</dbReference>
<dbReference type="InterPro" id="IPR036880">
    <property type="entry name" value="Kunitz_BPTI_sf"/>
</dbReference>
<sequence length="59" mass="6912">HSDPRCLEKPEPGQCRIFAVKWYYDEDSNGCLRFWYSGCGGNQNRFETEDKCKETCLTV</sequence>
<dbReference type="PROSITE" id="PS50279">
    <property type="entry name" value="BPTI_KUNITZ_2"/>
    <property type="match status" value="1"/>
</dbReference>
<dbReference type="SMART" id="SM00131">
    <property type="entry name" value="KU"/>
    <property type="match status" value="1"/>
</dbReference>
<dbReference type="InterPro" id="IPR020901">
    <property type="entry name" value="Prtase_inh_Kunz-CS"/>
</dbReference>
<dbReference type="GeneTree" id="ENSGT01090000260278"/>
<reference evidence="3" key="1">
    <citation type="submission" date="2025-08" db="UniProtKB">
        <authorList>
            <consortium name="Ensembl"/>
        </authorList>
    </citation>
    <scope>IDENTIFICATION</scope>
</reference>
<dbReference type="Pfam" id="PF00014">
    <property type="entry name" value="Kunitz_BPTI"/>
    <property type="match status" value="1"/>
</dbReference>
<evidence type="ECO:0000313" key="4">
    <source>
        <dbReference type="Proteomes" id="UP000694569"/>
    </source>
</evidence>
<protein>
    <recommendedName>
        <fullName evidence="2">BPTI/Kunitz inhibitor domain-containing protein</fullName>
    </recommendedName>
</protein>
<dbReference type="GO" id="GO:0005615">
    <property type="term" value="C:extracellular space"/>
    <property type="evidence" value="ECO:0007669"/>
    <property type="project" value="TreeGrafter"/>
</dbReference>
<organism evidence="3 4">
    <name type="scientific">Leptobrachium leishanense</name>
    <name type="common">Leishan spiny toad</name>
    <dbReference type="NCBI Taxonomy" id="445787"/>
    <lineage>
        <taxon>Eukaryota</taxon>
        <taxon>Metazoa</taxon>
        <taxon>Chordata</taxon>
        <taxon>Craniata</taxon>
        <taxon>Vertebrata</taxon>
        <taxon>Euteleostomi</taxon>
        <taxon>Amphibia</taxon>
        <taxon>Batrachia</taxon>
        <taxon>Anura</taxon>
        <taxon>Pelobatoidea</taxon>
        <taxon>Megophryidae</taxon>
        <taxon>Leptobrachium</taxon>
    </lineage>
</organism>
<proteinExistence type="predicted"/>
<dbReference type="OrthoDB" id="4473401at2759"/>
<evidence type="ECO:0000313" key="3">
    <source>
        <dbReference type="Ensembl" id="ENSLLEP00000017282.1"/>
    </source>
</evidence>
<evidence type="ECO:0000256" key="1">
    <source>
        <dbReference type="ARBA" id="ARBA00023157"/>
    </source>
</evidence>
<dbReference type="GO" id="GO:0004867">
    <property type="term" value="F:serine-type endopeptidase inhibitor activity"/>
    <property type="evidence" value="ECO:0007669"/>
    <property type="project" value="InterPro"/>
</dbReference>
<accession>A0A8C5MQ53</accession>
<dbReference type="PANTHER" id="PTHR10083">
    <property type="entry name" value="KUNITZ-TYPE PROTEASE INHIBITOR-RELATED"/>
    <property type="match status" value="1"/>
</dbReference>
<dbReference type="SUPFAM" id="SSF57362">
    <property type="entry name" value="BPTI-like"/>
    <property type="match status" value="1"/>
</dbReference>
<dbReference type="PROSITE" id="PS00280">
    <property type="entry name" value="BPTI_KUNITZ_1"/>
    <property type="match status" value="1"/>
</dbReference>
<evidence type="ECO:0000259" key="2">
    <source>
        <dbReference type="PROSITE" id="PS50279"/>
    </source>
</evidence>
<dbReference type="Gene3D" id="4.10.410.10">
    <property type="entry name" value="Pancreatic trypsin inhibitor Kunitz domain"/>
    <property type="match status" value="1"/>
</dbReference>
<dbReference type="InterPro" id="IPR002223">
    <property type="entry name" value="Kunitz_BPTI"/>
</dbReference>
<dbReference type="AlphaFoldDB" id="A0A8C5MQ53"/>
<dbReference type="InterPro" id="IPR050098">
    <property type="entry name" value="TFPI/VKTCI-like"/>
</dbReference>
<keyword evidence="4" id="KW-1185">Reference proteome</keyword>